<dbReference type="PRINTS" id="PR01273">
    <property type="entry name" value="INVTBRTCOLOR"/>
</dbReference>
<feature type="domain" description="Lipocalin/cytosolic fatty-acid binding" evidence="4">
    <location>
        <begin position="100"/>
        <end position="176"/>
    </location>
</feature>
<dbReference type="InterPro" id="IPR003057">
    <property type="entry name" value="Invtbrt_color"/>
</dbReference>
<dbReference type="PANTHER" id="PTHR10612:SF49">
    <property type="entry name" value="APOLIPOPROTEIN D-LIKE PROTEIN"/>
    <property type="match status" value="1"/>
</dbReference>
<dbReference type="InterPro" id="IPR012674">
    <property type="entry name" value="Calycin"/>
</dbReference>
<name>A0AA88HRK8_ARTSF</name>
<dbReference type="SUPFAM" id="SSF50814">
    <property type="entry name" value="Lipocalins"/>
    <property type="match status" value="1"/>
</dbReference>
<dbReference type="Proteomes" id="UP001187531">
    <property type="component" value="Unassembled WGS sequence"/>
</dbReference>
<dbReference type="AlphaFoldDB" id="A0AA88HRK8"/>
<dbReference type="Gene3D" id="2.40.128.20">
    <property type="match status" value="1"/>
</dbReference>
<proteinExistence type="inferred from homology"/>
<evidence type="ECO:0000256" key="2">
    <source>
        <dbReference type="RuleBase" id="RU003695"/>
    </source>
</evidence>
<dbReference type="EMBL" id="JAVRJZ010000011">
    <property type="protein sequence ID" value="KAK2716620.1"/>
    <property type="molecule type" value="Genomic_DNA"/>
</dbReference>
<comment type="similarity">
    <text evidence="2">Belongs to the calycin superfamily. Lipocalin family.</text>
</comment>
<evidence type="ECO:0000256" key="3">
    <source>
        <dbReference type="SAM" id="SignalP"/>
    </source>
</evidence>
<dbReference type="InterPro" id="IPR022272">
    <property type="entry name" value="Lipocalin_CS"/>
</dbReference>
<dbReference type="GO" id="GO:0000302">
    <property type="term" value="P:response to reactive oxygen species"/>
    <property type="evidence" value="ECO:0007669"/>
    <property type="project" value="TreeGrafter"/>
</dbReference>
<evidence type="ECO:0000259" key="4">
    <source>
        <dbReference type="Pfam" id="PF00061"/>
    </source>
</evidence>
<evidence type="ECO:0000313" key="5">
    <source>
        <dbReference type="EMBL" id="KAK2716620.1"/>
    </source>
</evidence>
<sequence length="254" mass="28470">MILLIVAVLAVIQGFSCHVYRLGACPTVDPFPEFDVSKFLGRWFVIQKFSTASSCWTYDFLKNDTDNSFRIEQSREQFLLDTLGYDHTYKYIGTLDLPDPERPGALRVRFPMSVAGKADYIIFSTDYENYAGIYSCQPLLFGHRRTASILSRKPTLDQVFINKVRSKLDSFSVDPHDFSIISQKNCAHSNRTISVDPDTFSAPSIGNAVKTVGDAIGNGVKVVADSVGGFVERFGNRSSNIVSERDPDFDAEWF</sequence>
<feature type="chain" id="PRO_5041851724" description="Lipocalin/cytosolic fatty-acid binding domain-containing protein" evidence="3">
    <location>
        <begin position="18"/>
        <end position="254"/>
    </location>
</feature>
<keyword evidence="6" id="KW-1185">Reference proteome</keyword>
<evidence type="ECO:0000256" key="1">
    <source>
        <dbReference type="ARBA" id="ARBA00023157"/>
    </source>
</evidence>
<reference evidence="5" key="1">
    <citation type="submission" date="2023-07" db="EMBL/GenBank/DDBJ databases">
        <title>Chromosome-level genome assembly of Artemia franciscana.</title>
        <authorList>
            <person name="Jo E."/>
        </authorList>
    </citation>
    <scope>NUCLEOTIDE SEQUENCE</scope>
    <source>
        <tissue evidence="5">Whole body</tissue>
    </source>
</reference>
<gene>
    <name evidence="5" type="ORF">QYM36_006932</name>
</gene>
<dbReference type="EMBL" id="JAVRJZ010000011">
    <property type="protein sequence ID" value="KAK2716619.1"/>
    <property type="molecule type" value="Genomic_DNA"/>
</dbReference>
<dbReference type="PROSITE" id="PS00213">
    <property type="entry name" value="LIPOCALIN"/>
    <property type="match status" value="1"/>
</dbReference>
<accession>A0AA88HRK8</accession>
<dbReference type="GO" id="GO:0031409">
    <property type="term" value="F:pigment binding"/>
    <property type="evidence" value="ECO:0007669"/>
    <property type="project" value="InterPro"/>
</dbReference>
<feature type="signal peptide" evidence="3">
    <location>
        <begin position="1"/>
        <end position="17"/>
    </location>
</feature>
<dbReference type="InterPro" id="IPR000566">
    <property type="entry name" value="Lipocln_cytosolic_FA-bd_dom"/>
</dbReference>
<dbReference type="GO" id="GO:0005737">
    <property type="term" value="C:cytoplasm"/>
    <property type="evidence" value="ECO:0007669"/>
    <property type="project" value="TreeGrafter"/>
</dbReference>
<comment type="caution">
    <text evidence="5">The sequence shown here is derived from an EMBL/GenBank/DDBJ whole genome shotgun (WGS) entry which is preliminary data.</text>
</comment>
<keyword evidence="3" id="KW-0732">Signal</keyword>
<keyword evidence="1" id="KW-1015">Disulfide bond</keyword>
<protein>
    <recommendedName>
        <fullName evidence="4">Lipocalin/cytosolic fatty-acid binding domain-containing protein</fullName>
    </recommendedName>
</protein>
<evidence type="ECO:0000313" key="6">
    <source>
        <dbReference type="Proteomes" id="UP001187531"/>
    </source>
</evidence>
<dbReference type="GO" id="GO:0006629">
    <property type="term" value="P:lipid metabolic process"/>
    <property type="evidence" value="ECO:0007669"/>
    <property type="project" value="TreeGrafter"/>
</dbReference>
<organism evidence="5 6">
    <name type="scientific">Artemia franciscana</name>
    <name type="common">Brine shrimp</name>
    <name type="synonym">Artemia sanfranciscana</name>
    <dbReference type="NCBI Taxonomy" id="6661"/>
    <lineage>
        <taxon>Eukaryota</taxon>
        <taxon>Metazoa</taxon>
        <taxon>Ecdysozoa</taxon>
        <taxon>Arthropoda</taxon>
        <taxon>Crustacea</taxon>
        <taxon>Branchiopoda</taxon>
        <taxon>Anostraca</taxon>
        <taxon>Artemiidae</taxon>
        <taxon>Artemia</taxon>
    </lineage>
</organism>
<dbReference type="Pfam" id="PF00061">
    <property type="entry name" value="Lipocalin"/>
    <property type="match status" value="1"/>
</dbReference>
<dbReference type="PANTHER" id="PTHR10612">
    <property type="entry name" value="APOLIPOPROTEIN D"/>
    <property type="match status" value="1"/>
</dbReference>